<organism evidence="1 2">
    <name type="scientific">Neophaeococcomyces mojaviensis</name>
    <dbReference type="NCBI Taxonomy" id="3383035"/>
    <lineage>
        <taxon>Eukaryota</taxon>
        <taxon>Fungi</taxon>
        <taxon>Dikarya</taxon>
        <taxon>Ascomycota</taxon>
        <taxon>Pezizomycotina</taxon>
        <taxon>Eurotiomycetes</taxon>
        <taxon>Chaetothyriomycetidae</taxon>
        <taxon>Chaetothyriales</taxon>
        <taxon>Chaetothyriales incertae sedis</taxon>
        <taxon>Neophaeococcomyces</taxon>
    </lineage>
</organism>
<protein>
    <submittedName>
        <fullName evidence="1">Uncharacterized protein</fullName>
    </submittedName>
</protein>
<comment type="caution">
    <text evidence="1">The sequence shown here is derived from an EMBL/GenBank/DDBJ whole genome shotgun (WGS) entry which is preliminary data.</text>
</comment>
<evidence type="ECO:0000313" key="1">
    <source>
        <dbReference type="EMBL" id="KAJ9661195.1"/>
    </source>
</evidence>
<keyword evidence="2" id="KW-1185">Reference proteome</keyword>
<accession>A0ACC3AFB3</accession>
<dbReference type="EMBL" id="JAPDRQ010000025">
    <property type="protein sequence ID" value="KAJ9661195.1"/>
    <property type="molecule type" value="Genomic_DNA"/>
</dbReference>
<dbReference type="Proteomes" id="UP001172386">
    <property type="component" value="Unassembled WGS sequence"/>
</dbReference>
<evidence type="ECO:0000313" key="2">
    <source>
        <dbReference type="Proteomes" id="UP001172386"/>
    </source>
</evidence>
<gene>
    <name evidence="1" type="ORF">H2198_002139</name>
</gene>
<sequence>MLSVSQQAVELPVSEVYRDLPQFQDLSILPQRIRFPDINTGLQKAFPIGINPFTSEVDPESHTWFGSYGTIDTRRLSKFRKVGFGHFTGMTFVDAPKDRFRVSMDYILWLFAFDDCLDEGAWKYDAQGLKLSSAVLCDSKRADGIEGTELAFLNMLKDVTNRMSQGCSSENMERFWTSLDKYVFATKRQASNRGSEKVLTIMEFIEMRQDTSAVDMVWAVLEYSLDLDIPTACHDDPAMKELKLAANDILTWANDIYSFPIEYIRGDYQNLVFATLTECNISSDRALNLVDRLLQERIAQYEDAKAAFLSRWSEEVPCVTKYILGIEYWVRGSIEWMFETNRYFGPQTPQVEATNEVDTSLLKKWVEQNNK</sequence>
<reference evidence="1" key="1">
    <citation type="submission" date="2022-10" db="EMBL/GenBank/DDBJ databases">
        <title>Culturing micro-colonial fungi from biological soil crusts in the Mojave desert and describing Neophaeococcomyces mojavensis, and introducing the new genera and species Taxawa tesnikishii.</title>
        <authorList>
            <person name="Kurbessoian T."/>
            <person name="Stajich J.E."/>
        </authorList>
    </citation>
    <scope>NUCLEOTIDE SEQUENCE</scope>
    <source>
        <strain evidence="1">JES_112</strain>
    </source>
</reference>
<name>A0ACC3AFB3_9EURO</name>
<proteinExistence type="predicted"/>